<dbReference type="EMBL" id="AORZ01000092">
    <property type="protein sequence ID" value="EME98028.1"/>
    <property type="molecule type" value="Genomic_DNA"/>
</dbReference>
<reference evidence="2 3" key="1">
    <citation type="journal article" date="2013" name="Genome Announc.">
        <title>Whole-Genome Shotgun Assembly and Analysis of the Genome of Streptomyces mobaraensis DSM 40847, a Strain for Industrial Production of Microbial Transglutaminase.</title>
        <authorList>
            <person name="Yang H."/>
            <person name="He T."/>
            <person name="Wu W."/>
            <person name="Zhu W."/>
            <person name="Lu B."/>
            <person name="Sun W."/>
        </authorList>
    </citation>
    <scope>NUCLEOTIDE SEQUENCE [LARGE SCALE GENOMIC DNA]</scope>
    <source>
        <strain evidence="2 3">DSM 40847</strain>
    </source>
</reference>
<proteinExistence type="predicted"/>
<dbReference type="Proteomes" id="UP000011740">
    <property type="component" value="Unassembled WGS sequence"/>
</dbReference>
<organism evidence="2 3">
    <name type="scientific">Streptomyces mobaraensis (strain ATCC 29032 / DSM 40847 / JCM 4168 / NBRC 13819 / NCIMB 11159 / IPCR 16-22)</name>
    <dbReference type="NCBI Taxonomy" id="1223523"/>
    <lineage>
        <taxon>Bacteria</taxon>
        <taxon>Bacillati</taxon>
        <taxon>Actinomycetota</taxon>
        <taxon>Actinomycetes</taxon>
        <taxon>Kitasatosporales</taxon>
        <taxon>Streptomycetaceae</taxon>
        <taxon>Streptomyces</taxon>
    </lineage>
</organism>
<comment type="caution">
    <text evidence="2">The sequence shown here is derived from an EMBL/GenBank/DDBJ whole genome shotgun (WGS) entry which is preliminary data.</text>
</comment>
<sequence length="99" mass="10626">MRASFALALRRARHSSEASSSRDTTTMSATTGSRQWPTFGMDEPRAYPTSVSPRLQTSQVRARTASVADVLRAVPPGSTPAGTVLSTVDYDTAIRSPVR</sequence>
<gene>
    <name evidence="2" type="ORF">H340_23553</name>
</gene>
<accession>M2ZZ25</accession>
<feature type="compositionally biased region" description="Polar residues" evidence="1">
    <location>
        <begin position="49"/>
        <end position="60"/>
    </location>
</feature>
<evidence type="ECO:0000256" key="1">
    <source>
        <dbReference type="SAM" id="MobiDB-lite"/>
    </source>
</evidence>
<dbReference type="AlphaFoldDB" id="M2ZZ25"/>
<protein>
    <submittedName>
        <fullName evidence="2">Uncharacterized protein</fullName>
    </submittedName>
</protein>
<evidence type="ECO:0000313" key="3">
    <source>
        <dbReference type="Proteomes" id="UP000011740"/>
    </source>
</evidence>
<feature type="region of interest" description="Disordered" evidence="1">
    <location>
        <begin position="9"/>
        <end position="60"/>
    </location>
</feature>
<feature type="compositionally biased region" description="Polar residues" evidence="1">
    <location>
        <begin position="23"/>
        <end position="36"/>
    </location>
</feature>
<dbReference type="STRING" id="1223523.H340_23553"/>
<evidence type="ECO:0000313" key="2">
    <source>
        <dbReference type="EMBL" id="EME98028.1"/>
    </source>
</evidence>
<name>M2ZZ25_STRM1</name>